<reference evidence="1 2" key="1">
    <citation type="submission" date="2016-01" db="EMBL/GenBank/DDBJ databases">
        <title>The draft genome sequence of Aquimarina sp. RZW4-3-2.</title>
        <authorList>
            <person name="Wang Y."/>
        </authorList>
    </citation>
    <scope>NUCLEOTIDE SEQUENCE [LARGE SCALE GENOMIC DNA]</scope>
    <source>
        <strain evidence="1 2">RZW4-3-2</strain>
    </source>
</reference>
<dbReference type="OrthoDB" id="8263000at2"/>
<gene>
    <name evidence="1" type="ORF">AWE51_24295</name>
</gene>
<keyword evidence="2" id="KW-1185">Reference proteome</keyword>
<evidence type="ECO:0000313" key="2">
    <source>
        <dbReference type="Proteomes" id="UP000076715"/>
    </source>
</evidence>
<dbReference type="AlphaFoldDB" id="A0A162CR63"/>
<sequence>MKTNPITIPKVLPKDTALSYDFLREEGIKLIQKLSADTWTDHNAHDPGITILEQVCYAITDLAYRIDYDIKDLLGNNDKSSYNDLYSPATILTVNPVTLLDLRKIVMDVAGVKNAWVEKVSQDHLGNDKEREIIPKGLYNVLIEKDESVEIAGFKLIADVRARLHASRGVCEDFEEVRLLTTQPINLQGIIEVADTVDDINQLVANILYRVAAHFSPRIPFYTLQQLLKKGKRTDEIFEGPTLIHGFMDDDELLRHNRKQEIQASDIIREIMDETEVLTIDDFLIGTGANTIKSWVLSLDPTKTPVLNFDETLKKLSFTSRGLKATINPEQVKKLYNQKSLQGLSRVLPVQERDIIMSETKDRHIENYYALQNQFPANYGIGTSGVSESAPERRKAQSKQLTSYLMFFEQLLANHFSQIANFKNLMSFDGDDKRTYFNQSLLGTVVGLEEVLDSKENYEKYLQERTADSVDGLKRKNKFLNHLLARFSERFTGYGMLLQKASNIPYEVDKKLITDKSNFLKDYPAISAGRGRAYDYTQQHWQSNNISGLEKRIARKLGIEEYTRRNLGDGDTEGFHMVEHILLRPHSKYPYPFDAQYSAVEITKFEAVENTNHTRCISKGHTLKEGEEMRILENEQYNGTYTVIAIEVDHFEIEIPFQESTTSGFWQRTLDIRYFIRTAPVVSFSDSSSEVGHTFCTVTEHNLQKGDRIELTGTQHYDGDYEVVNITEKGFEIPIPFIEKETSGRWMPIEIPADPYSLQLTFVLPNWMERYQNEALKKFVENTIQEETPAHITAYIQWLDKPEMQIFDKAFQRFLKEINRS</sequence>
<proteinExistence type="predicted"/>
<protein>
    <submittedName>
        <fullName evidence="1">Uncharacterized protein</fullName>
    </submittedName>
</protein>
<dbReference type="Proteomes" id="UP000076715">
    <property type="component" value="Unassembled WGS sequence"/>
</dbReference>
<name>A0A162CR63_9FLAO</name>
<comment type="caution">
    <text evidence="1">The sequence shown here is derived from an EMBL/GenBank/DDBJ whole genome shotgun (WGS) entry which is preliminary data.</text>
</comment>
<dbReference type="STRING" id="1642818.AWE51_24295"/>
<accession>A0A162CR63</accession>
<dbReference type="RefSeq" id="WP_066313367.1">
    <property type="nucleotide sequence ID" value="NZ_LQRT01000010.1"/>
</dbReference>
<dbReference type="EMBL" id="LQRT01000010">
    <property type="protein sequence ID" value="KZS40924.1"/>
    <property type="molecule type" value="Genomic_DNA"/>
</dbReference>
<organism evidence="1 2">
    <name type="scientific">Aquimarina aggregata</name>
    <dbReference type="NCBI Taxonomy" id="1642818"/>
    <lineage>
        <taxon>Bacteria</taxon>
        <taxon>Pseudomonadati</taxon>
        <taxon>Bacteroidota</taxon>
        <taxon>Flavobacteriia</taxon>
        <taxon>Flavobacteriales</taxon>
        <taxon>Flavobacteriaceae</taxon>
        <taxon>Aquimarina</taxon>
    </lineage>
</organism>
<evidence type="ECO:0000313" key="1">
    <source>
        <dbReference type="EMBL" id="KZS40924.1"/>
    </source>
</evidence>